<protein>
    <recommendedName>
        <fullName evidence="2">Phosphoribosyltransferase domain-containing protein</fullName>
    </recommendedName>
</protein>
<dbReference type="EMBL" id="MN739192">
    <property type="protein sequence ID" value="QHS92812.1"/>
    <property type="molecule type" value="Genomic_DNA"/>
</dbReference>
<evidence type="ECO:0008006" key="2">
    <source>
        <dbReference type="Google" id="ProtNLM"/>
    </source>
</evidence>
<evidence type="ECO:0000313" key="1">
    <source>
        <dbReference type="EMBL" id="QHS92812.1"/>
    </source>
</evidence>
<reference evidence="1" key="1">
    <citation type="journal article" date="2020" name="Nature">
        <title>Giant virus diversity and host interactions through global metagenomics.</title>
        <authorList>
            <person name="Schulz F."/>
            <person name="Roux S."/>
            <person name="Paez-Espino D."/>
            <person name="Jungbluth S."/>
            <person name="Walsh D.A."/>
            <person name="Denef V.J."/>
            <person name="McMahon K.D."/>
            <person name="Konstantinidis K.T."/>
            <person name="Eloe-Fadrosh E.A."/>
            <person name="Kyrpides N.C."/>
            <person name="Woyke T."/>
        </authorList>
    </citation>
    <scope>NUCLEOTIDE SEQUENCE</scope>
    <source>
        <strain evidence="1">GVMAG-M-3300017651-5</strain>
    </source>
</reference>
<sequence length="235" mass="27002">MLNTPHNLNILKGYNPDIINLLLDNTRIVTRSEVEANILQLVELWKSQRDNLDLYVNASPRGKIGSEQWLYMLVRKQLPPHRLITRSVKPTDGSEVLFIDDWALSGCNAAGSMENVLYRSGLKDIRCTFIFNVITEQANTLLPALIEESYPNTSLKIYSHSTVQPFNDILTSSNITQEEINQFNTQTGTDEGSYAIISDYKIPNTFGSYPKIYRQIWTVDRQFIHDLERRVRQCC</sequence>
<name>A0A6C0BLA8_9ZZZZ</name>
<organism evidence="1">
    <name type="scientific">viral metagenome</name>
    <dbReference type="NCBI Taxonomy" id="1070528"/>
    <lineage>
        <taxon>unclassified sequences</taxon>
        <taxon>metagenomes</taxon>
        <taxon>organismal metagenomes</taxon>
    </lineage>
</organism>
<dbReference type="AlphaFoldDB" id="A0A6C0BLA8"/>
<proteinExistence type="predicted"/>
<accession>A0A6C0BLA8</accession>